<dbReference type="InterPro" id="IPR017871">
    <property type="entry name" value="ABC_transporter-like_CS"/>
</dbReference>
<name>A0A1H8RIQ1_9GAMM</name>
<dbReference type="Pfam" id="PF00005">
    <property type="entry name" value="ABC_tran"/>
    <property type="match status" value="1"/>
</dbReference>
<proteinExistence type="inferred from homology"/>
<evidence type="ECO:0000256" key="2">
    <source>
        <dbReference type="ARBA" id="ARBA00022448"/>
    </source>
</evidence>
<dbReference type="InterPro" id="IPR032823">
    <property type="entry name" value="BCA_ABC_TP_C"/>
</dbReference>
<dbReference type="PANTHER" id="PTHR43820">
    <property type="entry name" value="HIGH-AFFINITY BRANCHED-CHAIN AMINO ACID TRANSPORT ATP-BINDING PROTEIN LIVF"/>
    <property type="match status" value="1"/>
</dbReference>
<dbReference type="GO" id="GO:0015807">
    <property type="term" value="P:L-amino acid transport"/>
    <property type="evidence" value="ECO:0007669"/>
    <property type="project" value="TreeGrafter"/>
</dbReference>
<evidence type="ECO:0000313" key="8">
    <source>
        <dbReference type="Proteomes" id="UP000199657"/>
    </source>
</evidence>
<dbReference type="InterPro" id="IPR003439">
    <property type="entry name" value="ABC_transporter-like_ATP-bd"/>
</dbReference>
<dbReference type="RefSeq" id="WP_091640513.1">
    <property type="nucleotide sequence ID" value="NZ_FOEG01000002.1"/>
</dbReference>
<dbReference type="SMART" id="SM00382">
    <property type="entry name" value="AAA"/>
    <property type="match status" value="1"/>
</dbReference>
<evidence type="ECO:0000256" key="3">
    <source>
        <dbReference type="ARBA" id="ARBA00022741"/>
    </source>
</evidence>
<keyword evidence="4 7" id="KW-0067">ATP-binding</keyword>
<dbReference type="Pfam" id="PF12399">
    <property type="entry name" value="BCA_ABC_TP_C"/>
    <property type="match status" value="1"/>
</dbReference>
<sequence length="258" mass="27340">MSAANQWQSPGAGQAGTPALEVSNLEVAYGQVKAVRGVSLTVGQGELVSLIGSNGAGKSSTLKAIAGVIRPVAGAVNVAGQATQGLPSEQMVERGVALVPEGRMIFADQTVEDNLYLGAYTRIKKNDKAGVAEDFEKVYHLFPRLHERRTQVAGSLSGGEQQMLALARGLLSRPTLLMIDEMSLGLAPRVIDTLFPVISQLNDEGLSILLVEQMARLAMQVSSRTYVMENGSIFAEGPSAELARDPRVMEAYLGKSAT</sequence>
<dbReference type="AlphaFoldDB" id="A0A1H8RIQ1"/>
<accession>A0A1H8RIQ1</accession>
<dbReference type="GO" id="GO:0016887">
    <property type="term" value="F:ATP hydrolysis activity"/>
    <property type="evidence" value="ECO:0007669"/>
    <property type="project" value="InterPro"/>
</dbReference>
<dbReference type="EMBL" id="FOEG01000002">
    <property type="protein sequence ID" value="SEO66127.1"/>
    <property type="molecule type" value="Genomic_DNA"/>
</dbReference>
<comment type="similarity">
    <text evidence="1">Belongs to the ABC transporter superfamily.</text>
</comment>
<evidence type="ECO:0000256" key="5">
    <source>
        <dbReference type="ARBA" id="ARBA00022970"/>
    </source>
</evidence>
<dbReference type="InterPro" id="IPR052156">
    <property type="entry name" value="BCAA_Transport_ATP-bd_LivF"/>
</dbReference>
<dbReference type="Gene3D" id="3.40.50.300">
    <property type="entry name" value="P-loop containing nucleotide triphosphate hydrolases"/>
    <property type="match status" value="1"/>
</dbReference>
<dbReference type="PROSITE" id="PS00211">
    <property type="entry name" value="ABC_TRANSPORTER_1"/>
    <property type="match status" value="1"/>
</dbReference>
<dbReference type="GO" id="GO:0005524">
    <property type="term" value="F:ATP binding"/>
    <property type="evidence" value="ECO:0007669"/>
    <property type="project" value="UniProtKB-KW"/>
</dbReference>
<dbReference type="STRING" id="406100.SAMN04488052_10244"/>
<dbReference type="CDD" id="cd03224">
    <property type="entry name" value="ABC_TM1139_LivF_branched"/>
    <property type="match status" value="1"/>
</dbReference>
<organism evidence="7 8">
    <name type="scientific">Aquisalimonas asiatica</name>
    <dbReference type="NCBI Taxonomy" id="406100"/>
    <lineage>
        <taxon>Bacteria</taxon>
        <taxon>Pseudomonadati</taxon>
        <taxon>Pseudomonadota</taxon>
        <taxon>Gammaproteobacteria</taxon>
        <taxon>Chromatiales</taxon>
        <taxon>Ectothiorhodospiraceae</taxon>
        <taxon>Aquisalimonas</taxon>
    </lineage>
</organism>
<dbReference type="OrthoDB" id="9776369at2"/>
<dbReference type="GO" id="GO:0015658">
    <property type="term" value="F:branched-chain amino acid transmembrane transporter activity"/>
    <property type="evidence" value="ECO:0007669"/>
    <property type="project" value="TreeGrafter"/>
</dbReference>
<gene>
    <name evidence="7" type="ORF">SAMN04488052_10244</name>
</gene>
<evidence type="ECO:0000259" key="6">
    <source>
        <dbReference type="PROSITE" id="PS50893"/>
    </source>
</evidence>
<evidence type="ECO:0000256" key="1">
    <source>
        <dbReference type="ARBA" id="ARBA00005417"/>
    </source>
</evidence>
<dbReference type="InterPro" id="IPR003593">
    <property type="entry name" value="AAA+_ATPase"/>
</dbReference>
<dbReference type="PANTHER" id="PTHR43820:SF4">
    <property type="entry name" value="HIGH-AFFINITY BRANCHED-CHAIN AMINO ACID TRANSPORT ATP-BINDING PROTEIN LIVF"/>
    <property type="match status" value="1"/>
</dbReference>
<evidence type="ECO:0000256" key="4">
    <source>
        <dbReference type="ARBA" id="ARBA00022840"/>
    </source>
</evidence>
<dbReference type="PROSITE" id="PS50893">
    <property type="entry name" value="ABC_TRANSPORTER_2"/>
    <property type="match status" value="1"/>
</dbReference>
<keyword evidence="5" id="KW-0029">Amino-acid transport</keyword>
<dbReference type="Proteomes" id="UP000199657">
    <property type="component" value="Unassembled WGS sequence"/>
</dbReference>
<feature type="domain" description="ABC transporter" evidence="6">
    <location>
        <begin position="20"/>
        <end position="255"/>
    </location>
</feature>
<evidence type="ECO:0000313" key="7">
    <source>
        <dbReference type="EMBL" id="SEO66127.1"/>
    </source>
</evidence>
<keyword evidence="2" id="KW-0813">Transport</keyword>
<keyword evidence="3" id="KW-0547">Nucleotide-binding</keyword>
<dbReference type="SUPFAM" id="SSF52540">
    <property type="entry name" value="P-loop containing nucleoside triphosphate hydrolases"/>
    <property type="match status" value="1"/>
</dbReference>
<keyword evidence="8" id="KW-1185">Reference proteome</keyword>
<dbReference type="InterPro" id="IPR027417">
    <property type="entry name" value="P-loop_NTPase"/>
</dbReference>
<reference evidence="7 8" key="1">
    <citation type="submission" date="2016-10" db="EMBL/GenBank/DDBJ databases">
        <authorList>
            <person name="de Groot N.N."/>
        </authorList>
    </citation>
    <scope>NUCLEOTIDE SEQUENCE [LARGE SCALE GENOMIC DNA]</scope>
    <source>
        <strain evidence="7 8">CGMCC 1.6291</strain>
    </source>
</reference>
<protein>
    <submittedName>
        <fullName evidence="7">Amino acid/amide ABC transporter ATP-binding protein 2, HAAT family</fullName>
    </submittedName>
</protein>